<accession>A0A9X2ABH8</accession>
<keyword evidence="2" id="KW-0732">Signal</keyword>
<evidence type="ECO:0008006" key="5">
    <source>
        <dbReference type="Google" id="ProtNLM"/>
    </source>
</evidence>
<feature type="signal peptide" evidence="2">
    <location>
        <begin position="1"/>
        <end position="19"/>
    </location>
</feature>
<dbReference type="Proteomes" id="UP001139226">
    <property type="component" value="Unassembled WGS sequence"/>
</dbReference>
<comment type="caution">
    <text evidence="3">The sequence shown here is derived from an EMBL/GenBank/DDBJ whole genome shotgun (WGS) entry which is preliminary data.</text>
</comment>
<keyword evidence="4" id="KW-1185">Reference proteome</keyword>
<sequence length="183" mass="19594">MKIIKGLFLSILVMGFVSCDDDDDNENMEEMMSYTAQLGSLNDSGVSGTATVSLQGDEITVNIMAQGMTPEMTHPQHIHGLSDANANATCPPATADEDEDGIITIPEGAPFYGEVLLPLEDFPMADAEGNISYEQTFMLGENGMPTAEELADLENRVIVLHGIDNEGEYVATIPAACGELMMN</sequence>
<reference evidence="3" key="1">
    <citation type="submission" date="2022-03" db="EMBL/GenBank/DDBJ databases">
        <title>Gramella crocea sp. nov., isolated from activated sludge of a seafood processing plant.</title>
        <authorList>
            <person name="Zhang X."/>
        </authorList>
    </citation>
    <scope>NUCLEOTIDE SEQUENCE</scope>
    <source>
        <strain evidence="3">YJ019</strain>
    </source>
</reference>
<dbReference type="RefSeq" id="WP_240713569.1">
    <property type="nucleotide sequence ID" value="NZ_JAKVTV010000003.1"/>
</dbReference>
<gene>
    <name evidence="3" type="ORF">ML462_09415</name>
</gene>
<evidence type="ECO:0000313" key="4">
    <source>
        <dbReference type="Proteomes" id="UP001139226"/>
    </source>
</evidence>
<dbReference type="AlphaFoldDB" id="A0A9X2ABH8"/>
<dbReference type="EMBL" id="JAKVTV010000003">
    <property type="protein sequence ID" value="MCH4823392.1"/>
    <property type="molecule type" value="Genomic_DNA"/>
</dbReference>
<proteinExistence type="inferred from homology"/>
<dbReference type="InterPro" id="IPR036423">
    <property type="entry name" value="SOD-like_Cu/Zn_dom_sf"/>
</dbReference>
<dbReference type="GO" id="GO:0006801">
    <property type="term" value="P:superoxide metabolic process"/>
    <property type="evidence" value="ECO:0007669"/>
    <property type="project" value="InterPro"/>
</dbReference>
<dbReference type="GO" id="GO:0046872">
    <property type="term" value="F:metal ion binding"/>
    <property type="evidence" value="ECO:0007669"/>
    <property type="project" value="InterPro"/>
</dbReference>
<comment type="similarity">
    <text evidence="1">Belongs to the Cu-Zn superoxide dismutase family.</text>
</comment>
<name>A0A9X2ABH8_9FLAO</name>
<evidence type="ECO:0000256" key="2">
    <source>
        <dbReference type="SAM" id="SignalP"/>
    </source>
</evidence>
<evidence type="ECO:0000313" key="3">
    <source>
        <dbReference type="EMBL" id="MCH4823392.1"/>
    </source>
</evidence>
<protein>
    <recommendedName>
        <fullName evidence="5">CHRD domain-containing protein</fullName>
    </recommendedName>
</protein>
<organism evidence="3 4">
    <name type="scientific">Christiangramia lutea</name>
    <dbReference type="NCBI Taxonomy" id="1607951"/>
    <lineage>
        <taxon>Bacteria</taxon>
        <taxon>Pseudomonadati</taxon>
        <taxon>Bacteroidota</taxon>
        <taxon>Flavobacteriia</taxon>
        <taxon>Flavobacteriales</taxon>
        <taxon>Flavobacteriaceae</taxon>
        <taxon>Christiangramia</taxon>
    </lineage>
</organism>
<dbReference type="Gene3D" id="2.60.40.200">
    <property type="entry name" value="Superoxide dismutase, copper/zinc binding domain"/>
    <property type="match status" value="1"/>
</dbReference>
<dbReference type="PROSITE" id="PS51257">
    <property type="entry name" value="PROKAR_LIPOPROTEIN"/>
    <property type="match status" value="1"/>
</dbReference>
<evidence type="ECO:0000256" key="1">
    <source>
        <dbReference type="ARBA" id="ARBA00010457"/>
    </source>
</evidence>
<feature type="chain" id="PRO_5040832197" description="CHRD domain-containing protein" evidence="2">
    <location>
        <begin position="20"/>
        <end position="183"/>
    </location>
</feature>